<accession>A0A385EN13</accession>
<dbReference type="InterPro" id="IPR041895">
    <property type="entry name" value="ArdA_dom1"/>
</dbReference>
<evidence type="ECO:0000313" key="1">
    <source>
        <dbReference type="EMBL" id="AXQ86707.1"/>
    </source>
</evidence>
<name>A0A385EN13_ECOLX</name>
<dbReference type="InterPro" id="IPR009899">
    <property type="entry name" value="ArdA"/>
</dbReference>
<gene>
    <name evidence="1" type="ORF">pECSIC9_00019</name>
</gene>
<dbReference type="Pfam" id="PF07275">
    <property type="entry name" value="ArdA"/>
    <property type="match status" value="1"/>
</dbReference>
<proteinExistence type="predicted"/>
<reference evidence="1" key="1">
    <citation type="submission" date="2018-01" db="EMBL/GenBank/DDBJ databases">
        <title>Escherichia coli ST648-D co-producing KPC-2, CTX-M- 15 and QnrS1 isgoing to companion animals.</title>
        <authorList>
            <person name="Sellera F."/>
            <person name="Fernandes M."/>
            <person name="Ruiz R."/>
            <person name="Falleiros A."/>
            <person name="Rodrigues F."/>
            <person name="Cerdeira L."/>
            <person name="Lincopan N."/>
        </authorList>
    </citation>
    <scope>NUCLEOTIDE SEQUENCE</scope>
    <source>
        <strain evidence="1">ECSIC9</strain>
        <plasmid evidence="1">pECSIC9</plasmid>
    </source>
</reference>
<dbReference type="AlphaFoldDB" id="A0A385EN13"/>
<organism evidence="1">
    <name type="scientific">Escherichia coli</name>
    <dbReference type="NCBI Taxonomy" id="562"/>
    <lineage>
        <taxon>Bacteria</taxon>
        <taxon>Pseudomonadati</taxon>
        <taxon>Pseudomonadota</taxon>
        <taxon>Gammaproteobacteria</taxon>
        <taxon>Enterobacterales</taxon>
        <taxon>Enterobacteriaceae</taxon>
        <taxon>Escherichia</taxon>
    </lineage>
</organism>
<dbReference type="Gene3D" id="3.10.20.480">
    <property type="entry name" value="Antirestriction protein ArdA, domain 1"/>
    <property type="match status" value="1"/>
</dbReference>
<protein>
    <submittedName>
        <fullName evidence="1">Antirestriction protein ArdA</fullName>
    </submittedName>
</protein>
<dbReference type="Gene3D" id="1.10.10.1190">
    <property type="entry name" value="Antirestriction protein ArdA, domain 3"/>
    <property type="match status" value="1"/>
</dbReference>
<keyword evidence="1" id="KW-0614">Plasmid</keyword>
<dbReference type="EMBL" id="MG886286">
    <property type="protein sequence ID" value="AXQ86707.1"/>
    <property type="molecule type" value="Genomic_DNA"/>
</dbReference>
<sequence length="190" mass="22159">MIGRQYRRPKNCRYRRFKEYTMTDITTPSVYVGTYHKYNCGSIAGAWLDLTDFDSSEEFYERCRELHANEADPEFMFQDWEGIPSGMASECHINWDFINGFKQAREEGNEAAFVAFVDLFNSTDFDLFRDAYMGEAKDEETFAEEYLNDSGLLNDIPESVARYFDIVAYARDLFIGDFSLHDGHVFNMTC</sequence>
<geneLocation type="plasmid" evidence="1">
    <name>pECSIC9</name>
</geneLocation>
<dbReference type="InterPro" id="IPR041893">
    <property type="entry name" value="ArdA_dom3"/>
</dbReference>